<keyword evidence="10" id="KW-1185">Reference proteome</keyword>
<gene>
    <name evidence="9" type="ORF">OJ995_07600</name>
</gene>
<dbReference type="RefSeq" id="WP_264368863.1">
    <property type="nucleotide sequence ID" value="NZ_JAPCIO010000004.1"/>
</dbReference>
<evidence type="ECO:0000256" key="4">
    <source>
        <dbReference type="ARBA" id="ARBA00022692"/>
    </source>
</evidence>
<evidence type="ECO:0008006" key="11">
    <source>
        <dbReference type="Google" id="ProtNLM"/>
    </source>
</evidence>
<sequence length="421" mass="47173">MIKKLIVFASILFSIVSWSQENTSSPYSYYGLGEIRFKGTEDVRAMGGLGIVSDSIHLNLLNPASYSKIKFSTFAVGATSSFSTLEANETSEKTQRTSLNYIAVAIPIKKFGFTFGLMPYSSVGYKIENNVTNTIDNTERNKRNTGNGNINSFFLGSAYSINKKFSVGLDVSYNFGEIETEYVESIYSPIILQLRSREKNLSNITGLSLRTGLFYNTKLNEKHNIFTSFTFSPEAKLTSKNERNIATIIYNVNGTELISTPSQDIPVDDQTLIIPTKFSFGAGMGRNNKWLLGTEITFTENSKMKNRFGEIAGVNYENSTRIAFGGYYIPKYDSFSNYFSRVTYRAGFRYENSGLVLRNESINDYGMTFGLGLPVGLSKINLGFEFGKKGTTAQGLVQENYFNLNIGLSLNDLWFRKREIN</sequence>
<comment type="similarity">
    <text evidence="2">Belongs to the OmpP1/FadL family.</text>
</comment>
<feature type="chain" id="PRO_5046507063" description="Long-chain fatty acid transport protein" evidence="8">
    <location>
        <begin position="20"/>
        <end position="421"/>
    </location>
</feature>
<reference evidence="9" key="1">
    <citation type="submission" date="2022-10" db="EMBL/GenBank/DDBJ databases">
        <title>Flavobacterium sp. nov., a bacterium isolated from lake sediment.</title>
        <authorList>
            <person name="Qu J.-H."/>
        </authorList>
    </citation>
    <scope>NUCLEOTIDE SEQUENCE</scope>
    <source>
        <strain evidence="9">TH16-21</strain>
    </source>
</reference>
<evidence type="ECO:0000256" key="3">
    <source>
        <dbReference type="ARBA" id="ARBA00022452"/>
    </source>
</evidence>
<keyword evidence="5 8" id="KW-0732">Signal</keyword>
<dbReference type="EMBL" id="JAPCIO010000004">
    <property type="protein sequence ID" value="MCW1148080.1"/>
    <property type="molecule type" value="Genomic_DNA"/>
</dbReference>
<comment type="subcellular location">
    <subcellularLocation>
        <location evidence="1">Cell outer membrane</location>
        <topology evidence="1">Multi-pass membrane protein</topology>
    </subcellularLocation>
</comment>
<dbReference type="Proteomes" id="UP001165677">
    <property type="component" value="Unassembled WGS sequence"/>
</dbReference>
<protein>
    <recommendedName>
        <fullName evidence="11">Long-chain fatty acid transport protein</fullName>
    </recommendedName>
</protein>
<comment type="caution">
    <text evidence="9">The sequence shown here is derived from an EMBL/GenBank/DDBJ whole genome shotgun (WGS) entry which is preliminary data.</text>
</comment>
<organism evidence="9 10">
    <name type="scientific">Flavobacterium lacisediminis</name>
    <dbReference type="NCBI Taxonomy" id="2989705"/>
    <lineage>
        <taxon>Bacteria</taxon>
        <taxon>Pseudomonadati</taxon>
        <taxon>Bacteroidota</taxon>
        <taxon>Flavobacteriia</taxon>
        <taxon>Flavobacteriales</taxon>
        <taxon>Flavobacteriaceae</taxon>
        <taxon>Flavobacterium</taxon>
    </lineage>
</organism>
<dbReference type="InterPro" id="IPR005017">
    <property type="entry name" value="OMPP1/FadL/TodX"/>
</dbReference>
<dbReference type="Gene3D" id="2.40.160.60">
    <property type="entry name" value="Outer membrane protein transport protein (OMPP1/FadL/TodX)"/>
    <property type="match status" value="1"/>
</dbReference>
<evidence type="ECO:0000256" key="5">
    <source>
        <dbReference type="ARBA" id="ARBA00022729"/>
    </source>
</evidence>
<dbReference type="SUPFAM" id="SSF56935">
    <property type="entry name" value="Porins"/>
    <property type="match status" value="1"/>
</dbReference>
<evidence type="ECO:0000256" key="1">
    <source>
        <dbReference type="ARBA" id="ARBA00004571"/>
    </source>
</evidence>
<accession>A0ABT3EHM4</accession>
<keyword evidence="6" id="KW-0472">Membrane</keyword>
<evidence type="ECO:0000256" key="7">
    <source>
        <dbReference type="ARBA" id="ARBA00023237"/>
    </source>
</evidence>
<keyword evidence="4" id="KW-0812">Transmembrane</keyword>
<evidence type="ECO:0000256" key="6">
    <source>
        <dbReference type="ARBA" id="ARBA00023136"/>
    </source>
</evidence>
<proteinExistence type="inferred from homology"/>
<keyword evidence="3" id="KW-1134">Transmembrane beta strand</keyword>
<name>A0ABT3EHM4_9FLAO</name>
<dbReference type="Pfam" id="PF03349">
    <property type="entry name" value="Toluene_X"/>
    <property type="match status" value="1"/>
</dbReference>
<evidence type="ECO:0000313" key="10">
    <source>
        <dbReference type="Proteomes" id="UP001165677"/>
    </source>
</evidence>
<keyword evidence="7" id="KW-0998">Cell outer membrane</keyword>
<feature type="signal peptide" evidence="8">
    <location>
        <begin position="1"/>
        <end position="19"/>
    </location>
</feature>
<evidence type="ECO:0000256" key="2">
    <source>
        <dbReference type="ARBA" id="ARBA00008163"/>
    </source>
</evidence>
<evidence type="ECO:0000256" key="8">
    <source>
        <dbReference type="SAM" id="SignalP"/>
    </source>
</evidence>
<evidence type="ECO:0000313" key="9">
    <source>
        <dbReference type="EMBL" id="MCW1148080.1"/>
    </source>
</evidence>